<evidence type="ECO:0000256" key="2">
    <source>
        <dbReference type="ARBA" id="ARBA00022730"/>
    </source>
</evidence>
<feature type="domain" description="RNA-binding S4" evidence="8">
    <location>
        <begin position="94"/>
        <end position="161"/>
    </location>
</feature>
<evidence type="ECO:0000259" key="9">
    <source>
        <dbReference type="SMART" id="SM01390"/>
    </source>
</evidence>
<dbReference type="GO" id="GO:0006412">
    <property type="term" value="P:translation"/>
    <property type="evidence" value="ECO:0007669"/>
    <property type="project" value="UniProtKB-UniRule"/>
</dbReference>
<dbReference type="STRING" id="1798704.A3J93_00690"/>
<evidence type="ECO:0000256" key="4">
    <source>
        <dbReference type="ARBA" id="ARBA00022980"/>
    </source>
</evidence>
<evidence type="ECO:0000256" key="1">
    <source>
        <dbReference type="ARBA" id="ARBA00007465"/>
    </source>
</evidence>
<keyword evidence="4 7" id="KW-0689">Ribosomal protein</keyword>
<dbReference type="SUPFAM" id="SSF55174">
    <property type="entry name" value="Alpha-L RNA-binding motif"/>
    <property type="match status" value="1"/>
</dbReference>
<evidence type="ECO:0000256" key="5">
    <source>
        <dbReference type="ARBA" id="ARBA00023274"/>
    </source>
</evidence>
<dbReference type="GO" id="GO:0003735">
    <property type="term" value="F:structural constituent of ribosome"/>
    <property type="evidence" value="ECO:0007669"/>
    <property type="project" value="InterPro"/>
</dbReference>
<dbReference type="PANTHER" id="PTHR11831">
    <property type="entry name" value="30S 40S RIBOSOMAL PROTEIN"/>
    <property type="match status" value="1"/>
</dbReference>
<dbReference type="InterPro" id="IPR005709">
    <property type="entry name" value="Ribosomal_uS4_bac-type"/>
</dbReference>
<comment type="function">
    <text evidence="7">One of the primary rRNA binding proteins, it binds directly to 16S rRNA where it nucleates assembly of the body of the 30S subunit.</text>
</comment>
<evidence type="ECO:0000256" key="7">
    <source>
        <dbReference type="HAMAP-Rule" id="MF_01306"/>
    </source>
</evidence>
<keyword evidence="3 7" id="KW-0694">RNA-binding</keyword>
<evidence type="ECO:0000259" key="8">
    <source>
        <dbReference type="SMART" id="SM00363"/>
    </source>
</evidence>
<dbReference type="NCBIfam" id="NF003717">
    <property type="entry name" value="PRK05327.1"/>
    <property type="match status" value="1"/>
</dbReference>
<gene>
    <name evidence="7" type="primary">rpsD</name>
    <name evidence="10" type="ORF">A3J93_00690</name>
</gene>
<evidence type="ECO:0000256" key="6">
    <source>
        <dbReference type="ARBA" id="ARBA00035254"/>
    </source>
</evidence>
<sequence length="202" mass="22487">MGRDLRPKHKLCRKYGEKLCDSPKCPVTKRSYPPGVHGVSKRRPKVSGYGKQLLEKQKVKRLYGILERQFSNYVAEASKKTGDTGVFVIQYLESRLDNVAYRAGFASSRAAGRQLVGHGHVSVNGQKVNIPSYRVKVGDTVAIYEKSVNKKIVEILKEGLNKVEPPAWIGLDVKALSAKILNNPTLSGQPFNAKSIVEFYSR</sequence>
<dbReference type="FunFam" id="3.10.290.10:FF:000001">
    <property type="entry name" value="30S ribosomal protein S4"/>
    <property type="match status" value="1"/>
</dbReference>
<dbReference type="NCBIfam" id="TIGR01017">
    <property type="entry name" value="rpsD_bact"/>
    <property type="match status" value="1"/>
</dbReference>
<comment type="similarity">
    <text evidence="1 7">Belongs to the universal ribosomal protein uS4 family.</text>
</comment>
<dbReference type="PROSITE" id="PS50889">
    <property type="entry name" value="S4"/>
    <property type="match status" value="1"/>
</dbReference>
<keyword evidence="5 7" id="KW-0687">Ribonucleoprotein</keyword>
<evidence type="ECO:0000313" key="11">
    <source>
        <dbReference type="Proteomes" id="UP000177907"/>
    </source>
</evidence>
<comment type="caution">
    <text evidence="10">The sequence shown here is derived from an EMBL/GenBank/DDBJ whole genome shotgun (WGS) entry which is preliminary data.</text>
</comment>
<keyword evidence="2 7" id="KW-0699">rRNA-binding</keyword>
<evidence type="ECO:0000256" key="3">
    <source>
        <dbReference type="ARBA" id="ARBA00022884"/>
    </source>
</evidence>
<reference evidence="10 11" key="1">
    <citation type="journal article" date="2016" name="Nat. Commun.">
        <title>Thousands of microbial genomes shed light on interconnected biogeochemical processes in an aquifer system.</title>
        <authorList>
            <person name="Anantharaman K."/>
            <person name="Brown C.T."/>
            <person name="Hug L.A."/>
            <person name="Sharon I."/>
            <person name="Castelle C.J."/>
            <person name="Probst A.J."/>
            <person name="Thomas B.C."/>
            <person name="Singh A."/>
            <person name="Wilkins M.J."/>
            <person name="Karaoz U."/>
            <person name="Brodie E.L."/>
            <person name="Williams K.H."/>
            <person name="Hubbard S.S."/>
            <person name="Banfield J.F."/>
        </authorList>
    </citation>
    <scope>NUCLEOTIDE SEQUENCE [LARGE SCALE GENOMIC DNA]</scope>
</reference>
<dbReference type="Pfam" id="PF01479">
    <property type="entry name" value="S4"/>
    <property type="match status" value="1"/>
</dbReference>
<dbReference type="Gene3D" id="3.10.290.10">
    <property type="entry name" value="RNA-binding S4 domain"/>
    <property type="match status" value="1"/>
</dbReference>
<dbReference type="Proteomes" id="UP000177907">
    <property type="component" value="Unassembled WGS sequence"/>
</dbReference>
<comment type="function">
    <text evidence="7">With S5 and S12 plays an important role in translational accuracy.</text>
</comment>
<protein>
    <recommendedName>
        <fullName evidence="6 7">Small ribosomal subunit protein uS4</fullName>
    </recommendedName>
</protein>
<dbReference type="AlphaFoldDB" id="A0A1F6NXG2"/>
<dbReference type="HAMAP" id="MF_01306_B">
    <property type="entry name" value="Ribosomal_uS4_B"/>
    <property type="match status" value="1"/>
</dbReference>
<dbReference type="PANTHER" id="PTHR11831:SF4">
    <property type="entry name" value="SMALL RIBOSOMAL SUBUNIT PROTEIN US4M"/>
    <property type="match status" value="1"/>
</dbReference>
<comment type="subunit">
    <text evidence="7">Part of the 30S ribosomal subunit. Contacts protein S5. The interaction surface between S4 and S5 is involved in control of translational fidelity.</text>
</comment>
<dbReference type="InterPro" id="IPR001912">
    <property type="entry name" value="Ribosomal_uS4_N"/>
</dbReference>
<dbReference type="InterPro" id="IPR002942">
    <property type="entry name" value="S4_RNA-bd"/>
</dbReference>
<dbReference type="InterPro" id="IPR022801">
    <property type="entry name" value="Ribosomal_uS4"/>
</dbReference>
<dbReference type="CDD" id="cd00165">
    <property type="entry name" value="S4"/>
    <property type="match status" value="1"/>
</dbReference>
<evidence type="ECO:0000313" key="10">
    <source>
        <dbReference type="EMBL" id="OGH88605.1"/>
    </source>
</evidence>
<dbReference type="InterPro" id="IPR036986">
    <property type="entry name" value="S4_RNA-bd_sf"/>
</dbReference>
<dbReference type="Gene3D" id="1.10.1050.10">
    <property type="entry name" value="Ribosomal Protein S4 Delta 41, Chain A, domain 1"/>
    <property type="match status" value="1"/>
</dbReference>
<dbReference type="Pfam" id="PF00163">
    <property type="entry name" value="Ribosomal_S4"/>
    <property type="match status" value="1"/>
</dbReference>
<dbReference type="GO" id="GO:0042274">
    <property type="term" value="P:ribosomal small subunit biogenesis"/>
    <property type="evidence" value="ECO:0007669"/>
    <property type="project" value="TreeGrafter"/>
</dbReference>
<accession>A0A1F6NXG2</accession>
<dbReference type="EMBL" id="MFQZ01000001">
    <property type="protein sequence ID" value="OGH88605.1"/>
    <property type="molecule type" value="Genomic_DNA"/>
</dbReference>
<proteinExistence type="inferred from homology"/>
<organism evidence="10 11">
    <name type="scientific">Candidatus Magasanikbacteria bacterium RIFOXYC2_FULL_42_28</name>
    <dbReference type="NCBI Taxonomy" id="1798704"/>
    <lineage>
        <taxon>Bacteria</taxon>
        <taxon>Candidatus Magasanikiibacteriota</taxon>
    </lineage>
</organism>
<dbReference type="GO" id="GO:0019843">
    <property type="term" value="F:rRNA binding"/>
    <property type="evidence" value="ECO:0007669"/>
    <property type="project" value="UniProtKB-UniRule"/>
</dbReference>
<dbReference type="SMART" id="SM01390">
    <property type="entry name" value="Ribosomal_S4"/>
    <property type="match status" value="1"/>
</dbReference>
<feature type="domain" description="Small ribosomal subunit protein uS4 N-terminal" evidence="9">
    <location>
        <begin position="3"/>
        <end position="93"/>
    </location>
</feature>
<dbReference type="SMART" id="SM00363">
    <property type="entry name" value="S4"/>
    <property type="match status" value="1"/>
</dbReference>
<name>A0A1F6NXG2_9BACT</name>
<dbReference type="GO" id="GO:0015935">
    <property type="term" value="C:small ribosomal subunit"/>
    <property type="evidence" value="ECO:0007669"/>
    <property type="project" value="InterPro"/>
</dbReference>